<dbReference type="PANTHER" id="PTHR34554:SF1">
    <property type="entry name" value="ALANINE-TRNA LIGASE"/>
    <property type="match status" value="1"/>
</dbReference>
<keyword evidence="3" id="KW-1185">Reference proteome</keyword>
<dbReference type="Proteomes" id="UP001054889">
    <property type="component" value="Unassembled WGS sequence"/>
</dbReference>
<reference evidence="2" key="1">
    <citation type="journal article" date="2018" name="DNA Res.">
        <title>Multiple hybrid de novo genome assembly of finger millet, an orphan allotetraploid crop.</title>
        <authorList>
            <person name="Hatakeyama M."/>
            <person name="Aluri S."/>
            <person name="Balachadran M.T."/>
            <person name="Sivarajan S.R."/>
            <person name="Patrignani A."/>
            <person name="Gruter S."/>
            <person name="Poveda L."/>
            <person name="Shimizu-Inatsugi R."/>
            <person name="Baeten J."/>
            <person name="Francoijs K.J."/>
            <person name="Nataraja K.N."/>
            <person name="Reddy Y.A.N."/>
            <person name="Phadnis S."/>
            <person name="Ravikumar R.L."/>
            <person name="Schlapbach R."/>
            <person name="Sreeman S.M."/>
            <person name="Shimizu K.K."/>
        </authorList>
    </citation>
    <scope>NUCLEOTIDE SEQUENCE</scope>
</reference>
<comment type="caution">
    <text evidence="2">The sequence shown here is derived from an EMBL/GenBank/DDBJ whole genome shotgun (WGS) entry which is preliminary data.</text>
</comment>
<evidence type="ECO:0000256" key="1">
    <source>
        <dbReference type="SAM" id="MobiDB-lite"/>
    </source>
</evidence>
<sequence>MADAPISSGESPPPPQQAQPEGGSISSMVLLPHHLAACCCGSGLHPLGRVLRRREGRRRQGCPRRRCHLSHLICLRGSLCVLNGCVLRLCNRLRPRSYRQGDPEDLEWAKKEYSVHEQMVFGKIKGAISLYVECLMLLAEGVVMAIMHPGIAAGSVTLAGIVLFKSNMVFLHLYLTLSSQAFDGPRSYLIQRVRRMFVSKETLLSGVQAEVNHMRQTVNLVSNESQKLMDRAATAEKRFQKGHDFLREEGRAIQNELNQISDIERQAVGLKGILDQLPRAHASEFRSEISGLASQVKKEKRLLNTALSKIVNYGVPIRLSLQFVLRDCFS</sequence>
<proteinExistence type="predicted"/>
<accession>A0AAV5E818</accession>
<dbReference type="InterPro" id="IPR053284">
    <property type="entry name" value="RGS1-HXK1_interactor"/>
</dbReference>
<name>A0AAV5E818_ELECO</name>
<evidence type="ECO:0000313" key="3">
    <source>
        <dbReference type="Proteomes" id="UP001054889"/>
    </source>
</evidence>
<dbReference type="PANTHER" id="PTHR34554">
    <property type="entry name" value="RGS1-HXK1-INTERACTING PROTEIN 1"/>
    <property type="match status" value="1"/>
</dbReference>
<feature type="region of interest" description="Disordered" evidence="1">
    <location>
        <begin position="1"/>
        <end position="24"/>
    </location>
</feature>
<organism evidence="2 3">
    <name type="scientific">Eleusine coracana subsp. coracana</name>
    <dbReference type="NCBI Taxonomy" id="191504"/>
    <lineage>
        <taxon>Eukaryota</taxon>
        <taxon>Viridiplantae</taxon>
        <taxon>Streptophyta</taxon>
        <taxon>Embryophyta</taxon>
        <taxon>Tracheophyta</taxon>
        <taxon>Spermatophyta</taxon>
        <taxon>Magnoliopsida</taxon>
        <taxon>Liliopsida</taxon>
        <taxon>Poales</taxon>
        <taxon>Poaceae</taxon>
        <taxon>PACMAD clade</taxon>
        <taxon>Chloridoideae</taxon>
        <taxon>Cynodonteae</taxon>
        <taxon>Eleusininae</taxon>
        <taxon>Eleusine</taxon>
    </lineage>
</organism>
<reference evidence="2" key="2">
    <citation type="submission" date="2021-12" db="EMBL/GenBank/DDBJ databases">
        <title>Resequencing data analysis of finger millet.</title>
        <authorList>
            <person name="Hatakeyama M."/>
            <person name="Aluri S."/>
            <person name="Balachadran M.T."/>
            <person name="Sivarajan S.R."/>
            <person name="Poveda L."/>
            <person name="Shimizu-Inatsugi R."/>
            <person name="Schlapbach R."/>
            <person name="Sreeman S.M."/>
            <person name="Shimizu K.K."/>
        </authorList>
    </citation>
    <scope>NUCLEOTIDE SEQUENCE</scope>
</reference>
<evidence type="ECO:0000313" key="2">
    <source>
        <dbReference type="EMBL" id="GJN18757.1"/>
    </source>
</evidence>
<feature type="compositionally biased region" description="Low complexity" evidence="1">
    <location>
        <begin position="1"/>
        <end position="10"/>
    </location>
</feature>
<gene>
    <name evidence="2" type="primary">gb05953</name>
    <name evidence="2" type="ORF">PR202_gb05953</name>
</gene>
<dbReference type="EMBL" id="BQKI01000074">
    <property type="protein sequence ID" value="GJN18757.1"/>
    <property type="molecule type" value="Genomic_DNA"/>
</dbReference>
<protein>
    <submittedName>
        <fullName evidence="2">Uncharacterized protein</fullName>
    </submittedName>
</protein>
<dbReference type="AlphaFoldDB" id="A0AAV5E818"/>